<feature type="domain" description="ATP-grasp" evidence="5">
    <location>
        <begin position="115"/>
        <end position="314"/>
    </location>
</feature>
<dbReference type="EMBL" id="FRAU01000001">
    <property type="protein sequence ID" value="SHK18004.1"/>
    <property type="molecule type" value="Genomic_DNA"/>
</dbReference>
<keyword evidence="2 4" id="KW-0547">Nucleotide-binding</keyword>
<evidence type="ECO:0000313" key="7">
    <source>
        <dbReference type="Proteomes" id="UP000185812"/>
    </source>
</evidence>
<keyword evidence="3 4" id="KW-0067">ATP-binding</keyword>
<dbReference type="Gene3D" id="3.30.470.20">
    <property type="entry name" value="ATP-grasp fold, B domain"/>
    <property type="match status" value="1"/>
</dbReference>
<evidence type="ECO:0000256" key="2">
    <source>
        <dbReference type="ARBA" id="ARBA00022741"/>
    </source>
</evidence>
<evidence type="ECO:0000256" key="4">
    <source>
        <dbReference type="PROSITE-ProRule" id="PRU00409"/>
    </source>
</evidence>
<dbReference type="InterPro" id="IPR013815">
    <property type="entry name" value="ATP_grasp_subdomain_1"/>
</dbReference>
<dbReference type="PROSITE" id="PS50975">
    <property type="entry name" value="ATP_GRASP"/>
    <property type="match status" value="1"/>
</dbReference>
<accession>A0A1M6QCI3</accession>
<sequence>MKRILVTGAGGAAAANFIDSLRMAEEPFYIVGVDINPYHLACAEVESRYVVPRCTDPAYLSVLCRIIEREQIDLVHPQPDVEVAFLAAHREQIPARIFLPSMSAIRICHDKFWCNQVLAAAGVPVPKSVRITSLAEVSRAFEQIRSHSEGLVWVRAIHGAGSRAALPVRSGRQAEGWIRYWVEMKGLRPEHFMLSEFLPGREFAFQSLWYQGQLVTSMARERLEYLMGHLMPSGQSSSPAVARTVHRADVNEIATQAVKAVDPEPHGVYCVDLKENVAGCPCVTEINPGRFFTTSNFFSAAGCNMPYYYVRLALGESIPEVPPYNPVAEGLYWIRGVDRRPRLFHEVNWQEACVS</sequence>
<name>A0A1M6QCI3_9BACT</name>
<reference evidence="7" key="1">
    <citation type="submission" date="2016-11" db="EMBL/GenBank/DDBJ databases">
        <authorList>
            <person name="Varghese N."/>
            <person name="Submissions S."/>
        </authorList>
    </citation>
    <scope>NUCLEOTIDE SEQUENCE [LARGE SCALE GENOMIC DNA]</scope>
    <source>
        <strain evidence="7">DSM 22212</strain>
    </source>
</reference>
<dbReference type="GO" id="GO:0046872">
    <property type="term" value="F:metal ion binding"/>
    <property type="evidence" value="ECO:0007669"/>
    <property type="project" value="InterPro"/>
</dbReference>
<dbReference type="OrthoDB" id="9803907at2"/>
<gene>
    <name evidence="6" type="ORF">SAMN04488087_0566</name>
</gene>
<dbReference type="Pfam" id="PF21360">
    <property type="entry name" value="PylC-like_N"/>
    <property type="match status" value="1"/>
</dbReference>
<dbReference type="PANTHER" id="PTHR43585">
    <property type="entry name" value="FUMIPYRROLE BIOSYNTHESIS PROTEIN C"/>
    <property type="match status" value="1"/>
</dbReference>
<dbReference type="InterPro" id="IPR048764">
    <property type="entry name" value="PylC_N"/>
</dbReference>
<evidence type="ECO:0000256" key="1">
    <source>
        <dbReference type="ARBA" id="ARBA00022598"/>
    </source>
</evidence>
<dbReference type="InterPro" id="IPR011761">
    <property type="entry name" value="ATP-grasp"/>
</dbReference>
<dbReference type="RefSeq" id="WP_072714416.1">
    <property type="nucleotide sequence ID" value="NZ_FRAU01000001.1"/>
</dbReference>
<evidence type="ECO:0000256" key="3">
    <source>
        <dbReference type="ARBA" id="ARBA00022840"/>
    </source>
</evidence>
<keyword evidence="1" id="KW-0436">Ligase</keyword>
<proteinExistence type="predicted"/>
<dbReference type="PANTHER" id="PTHR43585:SF2">
    <property type="entry name" value="ATP-GRASP ENZYME FSQD"/>
    <property type="match status" value="1"/>
</dbReference>
<dbReference type="GO" id="GO:0005524">
    <property type="term" value="F:ATP binding"/>
    <property type="evidence" value="ECO:0007669"/>
    <property type="project" value="UniProtKB-UniRule"/>
</dbReference>
<keyword evidence="7" id="KW-1185">Reference proteome</keyword>
<dbReference type="Pfam" id="PF02655">
    <property type="entry name" value="ATP-grasp_3"/>
    <property type="match status" value="1"/>
</dbReference>
<dbReference type="InterPro" id="IPR052032">
    <property type="entry name" value="ATP-dep_AA_Ligase"/>
</dbReference>
<dbReference type="InterPro" id="IPR003806">
    <property type="entry name" value="ATP-grasp_PylC-type"/>
</dbReference>
<dbReference type="Gene3D" id="3.30.1490.20">
    <property type="entry name" value="ATP-grasp fold, A domain"/>
    <property type="match status" value="1"/>
</dbReference>
<dbReference type="SUPFAM" id="SSF56059">
    <property type="entry name" value="Glutathione synthetase ATP-binding domain-like"/>
    <property type="match status" value="1"/>
</dbReference>
<dbReference type="Gene3D" id="3.40.50.20">
    <property type="match status" value="1"/>
</dbReference>
<organism evidence="6 7">
    <name type="scientific">Rhodothermus profundi</name>
    <dbReference type="NCBI Taxonomy" id="633813"/>
    <lineage>
        <taxon>Bacteria</taxon>
        <taxon>Pseudomonadati</taxon>
        <taxon>Rhodothermota</taxon>
        <taxon>Rhodothermia</taxon>
        <taxon>Rhodothermales</taxon>
        <taxon>Rhodothermaceae</taxon>
        <taxon>Rhodothermus</taxon>
    </lineage>
</organism>
<dbReference type="Proteomes" id="UP000185812">
    <property type="component" value="Unassembled WGS sequence"/>
</dbReference>
<dbReference type="STRING" id="633813.SAMN04488087_0566"/>
<dbReference type="GO" id="GO:0016874">
    <property type="term" value="F:ligase activity"/>
    <property type="evidence" value="ECO:0007669"/>
    <property type="project" value="UniProtKB-KW"/>
</dbReference>
<protein>
    <submittedName>
        <fullName evidence="6">Carbamoyl-phosphate synthase large subunit</fullName>
    </submittedName>
</protein>
<evidence type="ECO:0000313" key="6">
    <source>
        <dbReference type="EMBL" id="SHK18004.1"/>
    </source>
</evidence>
<evidence type="ECO:0000259" key="5">
    <source>
        <dbReference type="PROSITE" id="PS50975"/>
    </source>
</evidence>
<dbReference type="AlphaFoldDB" id="A0A1M6QCI3"/>